<dbReference type="KEGG" id="fae:FAES_0017"/>
<name>I0K1M8_9BACT</name>
<evidence type="ECO:0000256" key="1">
    <source>
        <dbReference type="SAM" id="MobiDB-lite"/>
    </source>
</evidence>
<feature type="region of interest" description="Disordered" evidence="1">
    <location>
        <begin position="470"/>
        <end position="490"/>
    </location>
</feature>
<organism evidence="4 5">
    <name type="scientific">Fibrella aestuarina BUZ 2</name>
    <dbReference type="NCBI Taxonomy" id="1166018"/>
    <lineage>
        <taxon>Bacteria</taxon>
        <taxon>Pseudomonadati</taxon>
        <taxon>Bacteroidota</taxon>
        <taxon>Cytophagia</taxon>
        <taxon>Cytophagales</taxon>
        <taxon>Spirosomataceae</taxon>
        <taxon>Fibrella</taxon>
    </lineage>
</organism>
<dbReference type="CDD" id="cd02966">
    <property type="entry name" value="TlpA_like_family"/>
    <property type="match status" value="1"/>
</dbReference>
<dbReference type="Pfam" id="PF14289">
    <property type="entry name" value="DUF4369"/>
    <property type="match status" value="1"/>
</dbReference>
<dbReference type="HOGENOM" id="CLU_535010_0_0_10"/>
<keyword evidence="5" id="KW-1185">Reference proteome</keyword>
<dbReference type="Pfam" id="PF13905">
    <property type="entry name" value="Thioredoxin_8"/>
    <property type="match status" value="1"/>
</dbReference>
<dbReference type="PROSITE" id="PS51352">
    <property type="entry name" value="THIOREDOXIN_2"/>
    <property type="match status" value="1"/>
</dbReference>
<dbReference type="PANTHER" id="PTHR42852">
    <property type="entry name" value="THIOL:DISULFIDE INTERCHANGE PROTEIN DSBE"/>
    <property type="match status" value="1"/>
</dbReference>
<dbReference type="InterPro" id="IPR033395">
    <property type="entry name" value="DUF5106"/>
</dbReference>
<dbReference type="Proteomes" id="UP000011058">
    <property type="component" value="Chromosome"/>
</dbReference>
<dbReference type="Gene3D" id="3.40.30.10">
    <property type="entry name" value="Glutaredoxin"/>
    <property type="match status" value="1"/>
</dbReference>
<dbReference type="SUPFAM" id="SSF52833">
    <property type="entry name" value="Thioredoxin-like"/>
    <property type="match status" value="1"/>
</dbReference>
<evidence type="ECO:0000259" key="3">
    <source>
        <dbReference type="PROSITE" id="PS51352"/>
    </source>
</evidence>
<keyword evidence="2" id="KW-0732">Signal</keyword>
<gene>
    <name evidence="4" type="ORF">FAES_0017</name>
</gene>
<dbReference type="InterPro" id="IPR025380">
    <property type="entry name" value="DUF4369"/>
</dbReference>
<dbReference type="STRING" id="1166018.FAES_0017"/>
<reference evidence="4 5" key="1">
    <citation type="journal article" date="2012" name="J. Bacteriol.">
        <title>Genome Sequence of Fibrella aestuarina BUZ 2T, a Filamentous Marine Bacterium.</title>
        <authorList>
            <person name="Filippini M."/>
            <person name="Qi W."/>
            <person name="Blom J."/>
            <person name="Goesmann A."/>
            <person name="Smits T.H."/>
            <person name="Bagheri H.C."/>
        </authorList>
    </citation>
    <scope>NUCLEOTIDE SEQUENCE [LARGE SCALE GENOMIC DNA]</scope>
    <source>
        <strain evidence="5">BUZ 2T</strain>
    </source>
</reference>
<accession>I0K1M8</accession>
<feature type="signal peptide" evidence="2">
    <location>
        <begin position="1"/>
        <end position="24"/>
    </location>
</feature>
<dbReference type="InterPro" id="IPR050553">
    <property type="entry name" value="Thioredoxin_ResA/DsbE_sf"/>
</dbReference>
<dbReference type="PATRIC" id="fig|1166018.3.peg.17"/>
<dbReference type="InterPro" id="IPR036249">
    <property type="entry name" value="Thioredoxin-like_sf"/>
</dbReference>
<sequence length="490" mass="55349">MNVRNYCMLLLGLGLGVVSLLASAQSPEGHRIAGRIRGLKDTTVVLAHYQYDATHYVPKDTARVDAGGNFVFQSRKKLPEGLYLVVLPKGRYFDLMLAEQQFSFETDTTDLIGSLKSAGSVENAAFYGYQHKLKSIFDQMGKLDKLPKSDVTAQQMKALQTEAATYRKEFLAKNPKLLTSKILLASADPDVPAPPKAANGRPDSIWQFNYYKNHFWDNFDLTDDRMLRTSLLQPRIDRYIKELTFQQVDSLTKEADMLIKRAGPSKDMRNYLIWYLTSQYERPKVLGTDGLFIHLVENYWLKGQFDNLDSTTRKTLTERVAILKPLQVGKPFQMPVVGDTLTRPINLAQATTGADYTVMFFYAPHCGHCREAAPKVKQFTDSPAGKGVKVVAVAIEDSADDWKKFIREFKLTNWVNGYDHSQRIDFRRQYDVYSTPTVYVLDKNRKIIARALPAEDIGNFIEFSRKQAASKAPAASATTKPAPKQKVSGR</sequence>
<feature type="chain" id="PRO_5003630872" evidence="2">
    <location>
        <begin position="25"/>
        <end position="490"/>
    </location>
</feature>
<dbReference type="AlphaFoldDB" id="I0K1M8"/>
<dbReference type="Pfam" id="PF17127">
    <property type="entry name" value="DUF5106"/>
    <property type="match status" value="1"/>
</dbReference>
<dbReference type="InterPro" id="IPR013766">
    <property type="entry name" value="Thioredoxin_domain"/>
</dbReference>
<feature type="domain" description="Thioredoxin" evidence="3">
    <location>
        <begin position="323"/>
        <end position="472"/>
    </location>
</feature>
<dbReference type="EMBL" id="HE796683">
    <property type="protein sequence ID" value="CCG98031.1"/>
    <property type="molecule type" value="Genomic_DNA"/>
</dbReference>
<evidence type="ECO:0000256" key="2">
    <source>
        <dbReference type="SAM" id="SignalP"/>
    </source>
</evidence>
<dbReference type="PANTHER" id="PTHR42852:SF13">
    <property type="entry name" value="PROTEIN DIPZ"/>
    <property type="match status" value="1"/>
</dbReference>
<dbReference type="RefSeq" id="WP_015329131.1">
    <property type="nucleotide sequence ID" value="NC_020054.1"/>
</dbReference>
<dbReference type="eggNOG" id="COG0526">
    <property type="taxonomic scope" value="Bacteria"/>
</dbReference>
<evidence type="ECO:0000313" key="4">
    <source>
        <dbReference type="EMBL" id="CCG98031.1"/>
    </source>
</evidence>
<dbReference type="InterPro" id="IPR012336">
    <property type="entry name" value="Thioredoxin-like_fold"/>
</dbReference>
<evidence type="ECO:0000313" key="5">
    <source>
        <dbReference type="Proteomes" id="UP000011058"/>
    </source>
</evidence>
<protein>
    <submittedName>
        <fullName evidence="4">Alkyl hydroperoxide reductase/thiol specific antioxidant/Mal allergen</fullName>
    </submittedName>
</protein>
<proteinExistence type="predicted"/>